<keyword evidence="6" id="KW-1185">Reference proteome</keyword>
<dbReference type="InterPro" id="IPR012147">
    <property type="entry name" value="P_Ac_Bu_trans"/>
</dbReference>
<dbReference type="PANTHER" id="PTHR43356">
    <property type="entry name" value="PHOSPHATE ACETYLTRANSFERASE"/>
    <property type="match status" value="1"/>
</dbReference>
<dbReference type="PANTHER" id="PTHR43356:SF2">
    <property type="entry name" value="PHOSPHATE ACETYLTRANSFERASE"/>
    <property type="match status" value="1"/>
</dbReference>
<dbReference type="InterPro" id="IPR050500">
    <property type="entry name" value="Phos_Acetyltrans/Butyryltrans"/>
</dbReference>
<feature type="domain" description="Phosphate acetyl/butaryl transferase" evidence="4">
    <location>
        <begin position="85"/>
        <end position="299"/>
    </location>
</feature>
<evidence type="ECO:0000313" key="5">
    <source>
        <dbReference type="EMBL" id="ANO50186.1"/>
    </source>
</evidence>
<dbReference type="InterPro" id="IPR002505">
    <property type="entry name" value="PTA_PTB"/>
</dbReference>
<evidence type="ECO:0000256" key="2">
    <source>
        <dbReference type="ARBA" id="ARBA00022679"/>
    </source>
</evidence>
<keyword evidence="2" id="KW-0808">Transferase</keyword>
<comment type="similarity">
    <text evidence="1">Belongs to the phosphate acetyltransferase and butyryltransferase family.</text>
</comment>
<evidence type="ECO:0000313" key="6">
    <source>
        <dbReference type="Proteomes" id="UP000092695"/>
    </source>
</evidence>
<dbReference type="Proteomes" id="UP000092695">
    <property type="component" value="Chromosome"/>
</dbReference>
<dbReference type="RefSeq" id="WP_068612349.1">
    <property type="nucleotide sequence ID" value="NZ_CP016268.1"/>
</dbReference>
<dbReference type="OrthoDB" id="9774179at2"/>
<protein>
    <recommendedName>
        <fullName evidence="4">Phosphate acetyl/butaryl transferase domain-containing protein</fullName>
    </recommendedName>
</protein>
<dbReference type="PIRSF" id="PIRSF000428">
    <property type="entry name" value="P_Ac_trans"/>
    <property type="match status" value="1"/>
</dbReference>
<dbReference type="Gene3D" id="3.40.718.10">
    <property type="entry name" value="Isopropylmalate Dehydrogenase"/>
    <property type="match status" value="1"/>
</dbReference>
<reference evidence="5 6" key="1">
    <citation type="submission" date="2016-06" db="EMBL/GenBank/DDBJ databases">
        <title>Complete genome sequence of a deep-branching marine Gamma Proteobacterium Woeseia oceani type strain XK5.</title>
        <authorList>
            <person name="Mu D."/>
            <person name="Du Z."/>
        </authorList>
    </citation>
    <scope>NUCLEOTIDE SEQUENCE [LARGE SCALE GENOMIC DNA]</scope>
    <source>
        <strain evidence="5 6">XK5</strain>
    </source>
</reference>
<accession>A0A193LCM4</accession>
<sequence>MHGHITSRCPSDLLSIAGRHNAIRTAIVNCSSLQTMNSAYLACQQGLLEPVLIGDKCSIERHAKTLAWDISAIRQVPSDSDSAAARIAVSLARSSEVAGLMKGDIATDVLLRAVIDKHNGILCGSRLSHVFHLSVPEQASAVCVTDAVINVLPGLAEKLAIARNAVSLLHALEIAMPRVAVLSGTEKANTSMPSSIEAEQLAKLAAQGEIEGALLDGPVAMDIAVSANAAALKGYKSDVSGQADVLLVPSVEAGNILFKAMVHYLGATAAGLVLGATAPIMLTSRSDPPEARVASAALASIYCAANATH</sequence>
<dbReference type="STRING" id="1548547.BA177_02195"/>
<dbReference type="NCBIfam" id="NF006045">
    <property type="entry name" value="PRK08190.1"/>
    <property type="match status" value="1"/>
</dbReference>
<dbReference type="EMBL" id="CP016268">
    <property type="protein sequence ID" value="ANO50186.1"/>
    <property type="molecule type" value="Genomic_DNA"/>
</dbReference>
<dbReference type="KEGG" id="woc:BA177_02195"/>
<gene>
    <name evidence="5" type="ORF">BA177_02195</name>
</gene>
<dbReference type="Pfam" id="PF01515">
    <property type="entry name" value="PTA_PTB"/>
    <property type="match status" value="1"/>
</dbReference>
<organism evidence="5 6">
    <name type="scientific">Woeseia oceani</name>
    <dbReference type="NCBI Taxonomy" id="1548547"/>
    <lineage>
        <taxon>Bacteria</taxon>
        <taxon>Pseudomonadati</taxon>
        <taxon>Pseudomonadota</taxon>
        <taxon>Gammaproteobacteria</taxon>
        <taxon>Woeseiales</taxon>
        <taxon>Woeseiaceae</taxon>
        <taxon>Woeseia</taxon>
    </lineage>
</organism>
<dbReference type="AlphaFoldDB" id="A0A193LCM4"/>
<evidence type="ECO:0000256" key="3">
    <source>
        <dbReference type="ARBA" id="ARBA00023315"/>
    </source>
</evidence>
<name>A0A193LCM4_9GAMM</name>
<keyword evidence="3" id="KW-0012">Acyltransferase</keyword>
<proteinExistence type="inferred from homology"/>
<dbReference type="GO" id="GO:0016746">
    <property type="term" value="F:acyltransferase activity"/>
    <property type="evidence" value="ECO:0007669"/>
    <property type="project" value="UniProtKB-KW"/>
</dbReference>
<evidence type="ECO:0000259" key="4">
    <source>
        <dbReference type="Pfam" id="PF01515"/>
    </source>
</evidence>
<evidence type="ECO:0000256" key="1">
    <source>
        <dbReference type="ARBA" id="ARBA00005656"/>
    </source>
</evidence>
<dbReference type="SUPFAM" id="SSF53659">
    <property type="entry name" value="Isocitrate/Isopropylmalate dehydrogenase-like"/>
    <property type="match status" value="1"/>
</dbReference>